<dbReference type="GO" id="GO:0005759">
    <property type="term" value="C:mitochondrial matrix"/>
    <property type="evidence" value="ECO:0007669"/>
    <property type="project" value="TreeGrafter"/>
</dbReference>
<dbReference type="GO" id="GO:0016740">
    <property type="term" value="F:transferase activity"/>
    <property type="evidence" value="ECO:0007669"/>
    <property type="project" value="UniProtKB-KW"/>
</dbReference>
<dbReference type="InterPro" id="IPR027266">
    <property type="entry name" value="TrmE/GcvT-like"/>
</dbReference>
<gene>
    <name evidence="2" type="primary">LOC111305706</name>
</gene>
<dbReference type="Proteomes" id="UP000515121">
    <property type="component" value="Unplaced"/>
</dbReference>
<evidence type="ECO:0000313" key="1">
    <source>
        <dbReference type="Proteomes" id="UP000515121"/>
    </source>
</evidence>
<name>A0A6P6A375_DURZI</name>
<proteinExistence type="predicted"/>
<dbReference type="RefSeq" id="XP_022759180.1">
    <property type="nucleotide sequence ID" value="XM_022903445.1"/>
</dbReference>
<keyword evidence="1" id="KW-1185">Reference proteome</keyword>
<dbReference type="GO" id="GO:0016226">
    <property type="term" value="P:iron-sulfur cluster assembly"/>
    <property type="evidence" value="ECO:0007669"/>
    <property type="project" value="TreeGrafter"/>
</dbReference>
<dbReference type="SUPFAM" id="SSF103025">
    <property type="entry name" value="Folate-binding domain"/>
    <property type="match status" value="1"/>
</dbReference>
<accession>A0A6P6A375</accession>
<reference evidence="2" key="1">
    <citation type="submission" date="2025-08" db="UniProtKB">
        <authorList>
            <consortium name="RefSeq"/>
        </authorList>
    </citation>
    <scope>IDENTIFICATION</scope>
    <source>
        <tissue evidence="2">Fruit stalk</tissue>
    </source>
</reference>
<sequence>MQRYSPSPLIQHGSLHHIQNAGSLCSHLKSRSMIRFSGPDTIEFLQGLVTIDVRRFGETPSEDNSPVPTPSVAHVVAPPACAALLTYQGRFLYDLFLYRPPRTQEKLDRTESGPGRGPGGSVEILPDADGYRLRSIIDIENMAEDFSCWQMYGRNLSARGSFSWLGEWC</sequence>
<dbReference type="GeneID" id="111305706"/>
<protein>
    <submittedName>
        <fullName evidence="2">Transferase At4g12130, mitochondrial</fullName>
    </submittedName>
</protein>
<dbReference type="Gene3D" id="3.30.1360.120">
    <property type="entry name" value="Probable tRNA modification gtpase trme, domain 1"/>
    <property type="match status" value="1"/>
</dbReference>
<keyword evidence="2" id="KW-0808">Transferase</keyword>
<dbReference type="PANTHER" id="PTHR22602">
    <property type="entry name" value="TRANSFERASE CAF17, MITOCHONDRIAL-RELATED"/>
    <property type="match status" value="1"/>
</dbReference>
<evidence type="ECO:0000313" key="2">
    <source>
        <dbReference type="RefSeq" id="XP_022759180.1"/>
    </source>
</evidence>
<organism evidence="1 2">
    <name type="scientific">Durio zibethinus</name>
    <name type="common">Durian</name>
    <dbReference type="NCBI Taxonomy" id="66656"/>
    <lineage>
        <taxon>Eukaryota</taxon>
        <taxon>Viridiplantae</taxon>
        <taxon>Streptophyta</taxon>
        <taxon>Embryophyta</taxon>
        <taxon>Tracheophyta</taxon>
        <taxon>Spermatophyta</taxon>
        <taxon>Magnoliopsida</taxon>
        <taxon>eudicotyledons</taxon>
        <taxon>Gunneridae</taxon>
        <taxon>Pentapetalae</taxon>
        <taxon>rosids</taxon>
        <taxon>malvids</taxon>
        <taxon>Malvales</taxon>
        <taxon>Malvaceae</taxon>
        <taxon>Helicteroideae</taxon>
        <taxon>Durio</taxon>
    </lineage>
</organism>
<dbReference type="PANTHER" id="PTHR22602:SF0">
    <property type="entry name" value="TRANSFERASE CAF17, MITOCHONDRIAL-RELATED"/>
    <property type="match status" value="1"/>
</dbReference>
<dbReference type="KEGG" id="dzi:111305706"/>
<dbReference type="InterPro" id="IPR045179">
    <property type="entry name" value="YgfZ/GcvT"/>
</dbReference>
<dbReference type="AlphaFoldDB" id="A0A6P6A375"/>
<dbReference type="OrthoDB" id="191995at2759"/>